<dbReference type="InterPro" id="IPR036291">
    <property type="entry name" value="NAD(P)-bd_dom_sf"/>
</dbReference>
<dbReference type="UniPathway" id="UPA00214"/>
<comment type="similarity">
    <text evidence="4 10">Belongs to the NAD(P)-dependent epimerase/dehydratase family.</text>
</comment>
<proteinExistence type="inferred from homology"/>
<evidence type="ECO:0000256" key="8">
    <source>
        <dbReference type="ARBA" id="ARBA00023144"/>
    </source>
</evidence>
<dbReference type="Gene3D" id="3.90.25.10">
    <property type="entry name" value="UDP-galactose 4-epimerase, domain 1"/>
    <property type="match status" value="1"/>
</dbReference>
<dbReference type="InterPro" id="IPR005886">
    <property type="entry name" value="UDP_G4E"/>
</dbReference>
<dbReference type="PANTHER" id="PTHR43725">
    <property type="entry name" value="UDP-GLUCOSE 4-EPIMERASE"/>
    <property type="match status" value="1"/>
</dbReference>
<dbReference type="GO" id="GO:0003978">
    <property type="term" value="F:UDP-glucose 4-epimerase activity"/>
    <property type="evidence" value="ECO:0007669"/>
    <property type="project" value="UniProtKB-UniRule"/>
</dbReference>
<dbReference type="PANTHER" id="PTHR43725:SF47">
    <property type="entry name" value="UDP-GLUCOSE 4-EPIMERASE"/>
    <property type="match status" value="1"/>
</dbReference>
<dbReference type="GO" id="GO:0006012">
    <property type="term" value="P:galactose metabolic process"/>
    <property type="evidence" value="ECO:0007669"/>
    <property type="project" value="UniProtKB-UniPathway"/>
</dbReference>
<keyword evidence="7 10" id="KW-0520">NAD</keyword>
<gene>
    <name evidence="12" type="ORF">SAMN05444340_1209</name>
</gene>
<evidence type="ECO:0000256" key="5">
    <source>
        <dbReference type="ARBA" id="ARBA00013189"/>
    </source>
</evidence>
<dbReference type="NCBIfam" id="TIGR01179">
    <property type="entry name" value="galE"/>
    <property type="match status" value="1"/>
</dbReference>
<dbReference type="STRING" id="321339.SAMN05444340_1209"/>
<sequence length="365" mass="39740">MRERILLTGGAGFIGSHTYVEFVEAGYEVWILDNFENASIDVPDRIESLIGEKVHVIHCDLRNVDSIRSVMASGCFDAVVHFAARKSVPESESNPGDYFRSNVIGLVNLVEAMRGANVTNLVFSSSAAVYGAPSTVPISEADPPAPLNAYAETKRVGEDFIRCVARAHPEMRFGVLRYFNPVGAHPSGIIGEAPSQPPGNLVPVLARVASGQLDELLIFGGDYPTKDGTAIRDYIHVMDLARGHVLSLKALLRERTSHVVNLGTGRGYSVLEVLGAYSRAVGHSLRYRIVDRRIGDAAVSFADTRQARRVLGFEAQHGLSEMCRSSWRFYSKEAGVDVAAPKTSDRSLVRPTNCSKVSRIGEKVL</sequence>
<evidence type="ECO:0000256" key="3">
    <source>
        <dbReference type="ARBA" id="ARBA00004947"/>
    </source>
</evidence>
<dbReference type="SUPFAM" id="SSF51735">
    <property type="entry name" value="NAD(P)-binding Rossmann-fold domains"/>
    <property type="match status" value="1"/>
</dbReference>
<protein>
    <recommendedName>
        <fullName evidence="6 10">UDP-glucose 4-epimerase</fullName>
        <ecNumber evidence="5 10">5.1.3.2</ecNumber>
    </recommendedName>
</protein>
<dbReference type="GO" id="GO:0005829">
    <property type="term" value="C:cytosol"/>
    <property type="evidence" value="ECO:0007669"/>
    <property type="project" value="TreeGrafter"/>
</dbReference>
<dbReference type="EMBL" id="FNPF01000020">
    <property type="protein sequence ID" value="SDY83449.1"/>
    <property type="molecule type" value="Genomic_DNA"/>
</dbReference>
<evidence type="ECO:0000256" key="6">
    <source>
        <dbReference type="ARBA" id="ARBA00018569"/>
    </source>
</evidence>
<evidence type="ECO:0000256" key="7">
    <source>
        <dbReference type="ARBA" id="ARBA00023027"/>
    </source>
</evidence>
<dbReference type="CDD" id="cd05247">
    <property type="entry name" value="UDP_G4E_1_SDR_e"/>
    <property type="match status" value="1"/>
</dbReference>
<reference evidence="12 13" key="1">
    <citation type="submission" date="2016-10" db="EMBL/GenBank/DDBJ databases">
        <authorList>
            <person name="de Groot N.N."/>
        </authorList>
    </citation>
    <scope>NUCLEOTIDE SEQUENCE [LARGE SCALE GENOMIC DNA]</scope>
    <source>
        <strain evidence="12 13">DSM 26880</strain>
    </source>
</reference>
<keyword evidence="8" id="KW-0299">Galactose metabolism</keyword>
<keyword evidence="9 10" id="KW-0413">Isomerase</keyword>
<evidence type="ECO:0000256" key="10">
    <source>
        <dbReference type="RuleBase" id="RU366046"/>
    </source>
</evidence>
<feature type="domain" description="NAD-dependent epimerase/dehydratase" evidence="11">
    <location>
        <begin position="5"/>
        <end position="263"/>
    </location>
</feature>
<evidence type="ECO:0000259" key="11">
    <source>
        <dbReference type="Pfam" id="PF01370"/>
    </source>
</evidence>
<comment type="subunit">
    <text evidence="10">Homodimer.</text>
</comment>
<dbReference type="RefSeq" id="WP_089885549.1">
    <property type="nucleotide sequence ID" value="NZ_FNPF01000020.1"/>
</dbReference>
<dbReference type="Proteomes" id="UP000199286">
    <property type="component" value="Unassembled WGS sequence"/>
</dbReference>
<evidence type="ECO:0000256" key="2">
    <source>
        <dbReference type="ARBA" id="ARBA00001911"/>
    </source>
</evidence>
<dbReference type="InterPro" id="IPR001509">
    <property type="entry name" value="Epimerase_deHydtase"/>
</dbReference>
<accession>A0A1H3N5F5</accession>
<comment type="cofactor">
    <cofactor evidence="2 10">
        <name>NAD(+)</name>
        <dbReference type="ChEBI" id="CHEBI:57540"/>
    </cofactor>
</comment>
<organism evidence="12 13">
    <name type="scientific">Citreimonas salinaria</name>
    <dbReference type="NCBI Taxonomy" id="321339"/>
    <lineage>
        <taxon>Bacteria</taxon>
        <taxon>Pseudomonadati</taxon>
        <taxon>Pseudomonadota</taxon>
        <taxon>Alphaproteobacteria</taxon>
        <taxon>Rhodobacterales</taxon>
        <taxon>Roseobacteraceae</taxon>
        <taxon>Citreimonas</taxon>
    </lineage>
</organism>
<dbReference type="OrthoDB" id="9801785at2"/>
<evidence type="ECO:0000256" key="9">
    <source>
        <dbReference type="ARBA" id="ARBA00023235"/>
    </source>
</evidence>
<dbReference type="Pfam" id="PF01370">
    <property type="entry name" value="Epimerase"/>
    <property type="match status" value="1"/>
</dbReference>
<keyword evidence="13" id="KW-1185">Reference proteome</keyword>
<evidence type="ECO:0000256" key="4">
    <source>
        <dbReference type="ARBA" id="ARBA00007637"/>
    </source>
</evidence>
<keyword evidence="10" id="KW-0119">Carbohydrate metabolism</keyword>
<evidence type="ECO:0000256" key="1">
    <source>
        <dbReference type="ARBA" id="ARBA00000083"/>
    </source>
</evidence>
<comment type="pathway">
    <text evidence="3 10">Carbohydrate metabolism; galactose metabolism.</text>
</comment>
<comment type="catalytic activity">
    <reaction evidence="1 10">
        <text>UDP-alpha-D-glucose = UDP-alpha-D-galactose</text>
        <dbReference type="Rhea" id="RHEA:22168"/>
        <dbReference type="ChEBI" id="CHEBI:58885"/>
        <dbReference type="ChEBI" id="CHEBI:66914"/>
        <dbReference type="EC" id="5.1.3.2"/>
    </reaction>
</comment>
<name>A0A1H3N5F5_9RHOB</name>
<evidence type="ECO:0000313" key="13">
    <source>
        <dbReference type="Proteomes" id="UP000199286"/>
    </source>
</evidence>
<dbReference type="AlphaFoldDB" id="A0A1H3N5F5"/>
<dbReference type="Gene3D" id="3.40.50.720">
    <property type="entry name" value="NAD(P)-binding Rossmann-like Domain"/>
    <property type="match status" value="1"/>
</dbReference>
<evidence type="ECO:0000313" key="12">
    <source>
        <dbReference type="EMBL" id="SDY83449.1"/>
    </source>
</evidence>
<dbReference type="EC" id="5.1.3.2" evidence="5 10"/>